<reference evidence="1" key="1">
    <citation type="submission" date="2010-05" db="EMBL/GenBank/DDBJ databases">
        <title>The draft genome of Desulfonatronospira thiodismutans ASO3-1.</title>
        <authorList>
            <consortium name="US DOE Joint Genome Institute (JGI-PGF)"/>
            <person name="Lucas S."/>
            <person name="Copeland A."/>
            <person name="Lapidus A."/>
            <person name="Cheng J.-F."/>
            <person name="Bruce D."/>
            <person name="Goodwin L."/>
            <person name="Pitluck S."/>
            <person name="Chertkov O."/>
            <person name="Brettin T."/>
            <person name="Detter J.C."/>
            <person name="Han C."/>
            <person name="Land M.L."/>
            <person name="Hauser L."/>
            <person name="Kyrpides N."/>
            <person name="Mikhailova N."/>
            <person name="Muyzer G."/>
            <person name="Woyke T."/>
        </authorList>
    </citation>
    <scope>NUCLEOTIDE SEQUENCE [LARGE SCALE GENOMIC DNA]</scope>
    <source>
        <strain evidence="1">ASO3-1</strain>
    </source>
</reference>
<dbReference type="Pfam" id="PF14076">
    <property type="entry name" value="DUF4258"/>
    <property type="match status" value="1"/>
</dbReference>
<protein>
    <recommendedName>
        <fullName evidence="3">DUF4258 domain-containing protein</fullName>
    </recommendedName>
</protein>
<name>D6SKJ4_9BACT</name>
<evidence type="ECO:0000313" key="2">
    <source>
        <dbReference type="Proteomes" id="UP000005496"/>
    </source>
</evidence>
<dbReference type="InterPro" id="IPR025354">
    <property type="entry name" value="DUF4258"/>
</dbReference>
<evidence type="ECO:0008006" key="3">
    <source>
        <dbReference type="Google" id="ProtNLM"/>
    </source>
</evidence>
<dbReference type="EMBL" id="ACJN02000001">
    <property type="protein sequence ID" value="EFI35205.1"/>
    <property type="molecule type" value="Genomic_DNA"/>
</dbReference>
<comment type="caution">
    <text evidence="1">The sequence shown here is derived from an EMBL/GenBank/DDBJ whole genome shotgun (WGS) entry which is preliminary data.</text>
</comment>
<keyword evidence="2" id="KW-1185">Reference proteome</keyword>
<organism evidence="1 2">
    <name type="scientific">Desulfonatronospira thiodismutans ASO3-1</name>
    <dbReference type="NCBI Taxonomy" id="555779"/>
    <lineage>
        <taxon>Bacteria</taxon>
        <taxon>Pseudomonadati</taxon>
        <taxon>Thermodesulfobacteriota</taxon>
        <taxon>Desulfovibrionia</taxon>
        <taxon>Desulfovibrionales</taxon>
        <taxon>Desulfonatronovibrionaceae</taxon>
        <taxon>Desulfonatronospira</taxon>
    </lineage>
</organism>
<dbReference type="Proteomes" id="UP000005496">
    <property type="component" value="Unassembled WGS sequence"/>
</dbReference>
<proteinExistence type="predicted"/>
<dbReference type="AlphaFoldDB" id="D6SKJ4"/>
<accession>D6SKJ4</accession>
<dbReference type="eggNOG" id="ENOG5031B2K">
    <property type="taxonomic scope" value="Bacteria"/>
</dbReference>
<gene>
    <name evidence="1" type="ORF">Dthio_PD2613</name>
</gene>
<sequence>MGTGSSGTHLSQKMRYFKHKMMLKWVPECLSPAFLKSAKQIQQIVEKDQHRFTLHALERMIERKIQPAAIKETILNGEIIEFYPEDKYGPSCLIMGSSGLDTFHVLCSLNPVWIITAYNPAFYSEKCDKSFKKRVSL</sequence>
<evidence type="ECO:0000313" key="1">
    <source>
        <dbReference type="EMBL" id="EFI35205.1"/>
    </source>
</evidence>